<organism evidence="1">
    <name type="scientific">Anguilla anguilla</name>
    <name type="common">European freshwater eel</name>
    <name type="synonym">Muraena anguilla</name>
    <dbReference type="NCBI Taxonomy" id="7936"/>
    <lineage>
        <taxon>Eukaryota</taxon>
        <taxon>Metazoa</taxon>
        <taxon>Chordata</taxon>
        <taxon>Craniata</taxon>
        <taxon>Vertebrata</taxon>
        <taxon>Euteleostomi</taxon>
        <taxon>Actinopterygii</taxon>
        <taxon>Neopterygii</taxon>
        <taxon>Teleostei</taxon>
        <taxon>Anguilliformes</taxon>
        <taxon>Anguillidae</taxon>
        <taxon>Anguilla</taxon>
    </lineage>
</organism>
<dbReference type="EMBL" id="GBXM01095606">
    <property type="protein sequence ID" value="JAH12971.1"/>
    <property type="molecule type" value="Transcribed_RNA"/>
</dbReference>
<reference evidence="1" key="2">
    <citation type="journal article" date="2015" name="Fish Shellfish Immunol.">
        <title>Early steps in the European eel (Anguilla anguilla)-Vibrio vulnificus interaction in the gills: Role of the RtxA13 toxin.</title>
        <authorList>
            <person name="Callol A."/>
            <person name="Pajuelo D."/>
            <person name="Ebbesson L."/>
            <person name="Teles M."/>
            <person name="MacKenzie S."/>
            <person name="Amaro C."/>
        </authorList>
    </citation>
    <scope>NUCLEOTIDE SEQUENCE</scope>
</reference>
<sequence length="25" mass="2984">MFHSRRLHLCCFTKGVDLQPGKRRP</sequence>
<name>A0A0E9Q7W9_ANGAN</name>
<reference evidence="1" key="1">
    <citation type="submission" date="2014-11" db="EMBL/GenBank/DDBJ databases">
        <authorList>
            <person name="Amaro Gonzalez C."/>
        </authorList>
    </citation>
    <scope>NUCLEOTIDE SEQUENCE</scope>
</reference>
<proteinExistence type="predicted"/>
<dbReference type="AlphaFoldDB" id="A0A0E9Q7W9"/>
<evidence type="ECO:0000313" key="1">
    <source>
        <dbReference type="EMBL" id="JAH12971.1"/>
    </source>
</evidence>
<accession>A0A0E9Q7W9</accession>
<protein>
    <submittedName>
        <fullName evidence="1">Uncharacterized protein</fullName>
    </submittedName>
</protein>